<dbReference type="AlphaFoldDB" id="A0A418T837"/>
<comment type="caution">
    <text evidence="1">The sequence shown here is derived from an EMBL/GenBank/DDBJ whole genome shotgun (WGS) entry which is preliminary data.</text>
</comment>
<proteinExistence type="predicted"/>
<keyword evidence="2" id="KW-1185">Reference proteome</keyword>
<reference evidence="2" key="1">
    <citation type="submission" date="2018-09" db="EMBL/GenBank/DDBJ databases">
        <title>Acidovorax cavernicola nov. sp. isolated from Gruta de las Maravillas (Aracena, Spain).</title>
        <authorList>
            <person name="Jurado V."/>
            <person name="Gutierrez-Patricio S."/>
            <person name="Gonzalez-Pimentel J.L."/>
            <person name="Miller A.Z."/>
            <person name="Laiz L."/>
            <person name="Saiz-Jimenez C."/>
        </authorList>
    </citation>
    <scope>NUCLEOTIDE SEQUENCE [LARGE SCALE GENOMIC DNA]</scope>
    <source>
        <strain evidence="2">1011MAR3C25</strain>
    </source>
</reference>
<dbReference type="EMBL" id="QZCG01000001">
    <property type="protein sequence ID" value="RJE89381.1"/>
    <property type="molecule type" value="Genomic_DNA"/>
</dbReference>
<accession>A0A418T837</accession>
<protein>
    <submittedName>
        <fullName evidence="1">Uncharacterized protein</fullName>
    </submittedName>
</protein>
<gene>
    <name evidence="1" type="ORF">D3P04_01750</name>
</gene>
<organism evidence="1 2">
    <name type="scientific">Paracoccus onubensis</name>
    <dbReference type="NCBI Taxonomy" id="1675788"/>
    <lineage>
        <taxon>Bacteria</taxon>
        <taxon>Pseudomonadati</taxon>
        <taxon>Pseudomonadota</taxon>
        <taxon>Alphaproteobacteria</taxon>
        <taxon>Rhodobacterales</taxon>
        <taxon>Paracoccaceae</taxon>
        <taxon>Paracoccus</taxon>
    </lineage>
</organism>
<evidence type="ECO:0000313" key="1">
    <source>
        <dbReference type="EMBL" id="RJE89381.1"/>
    </source>
</evidence>
<name>A0A418T837_9RHOB</name>
<evidence type="ECO:0000313" key="2">
    <source>
        <dbReference type="Proteomes" id="UP000284202"/>
    </source>
</evidence>
<sequence>MGSDMTRAYPTILRPLLVLLSLFGLGACNAPSGGPVSACEDSATTQCLMSYPDWSWANGAAWPVQL</sequence>
<dbReference type="PROSITE" id="PS51257">
    <property type="entry name" value="PROKAR_LIPOPROTEIN"/>
    <property type="match status" value="1"/>
</dbReference>
<dbReference type="Proteomes" id="UP000284202">
    <property type="component" value="Unassembled WGS sequence"/>
</dbReference>